<reference evidence="5" key="1">
    <citation type="submission" date="2018-11" db="EMBL/GenBank/DDBJ databases">
        <authorList>
            <person name="Alioto T."/>
            <person name="Alioto T."/>
        </authorList>
    </citation>
    <scope>NUCLEOTIDE SEQUENCE</scope>
</reference>
<keyword evidence="4" id="KW-0963">Cytoplasm</keyword>
<name>A0A8B6EM06_MYTGA</name>
<dbReference type="Pfam" id="PF01161">
    <property type="entry name" value="PBP"/>
    <property type="match status" value="1"/>
</dbReference>
<proteinExistence type="inferred from homology"/>
<keyword evidence="6" id="KW-1185">Reference proteome</keyword>
<sequence>MRVKMQQFTVQDCKEALQDVLNAFRLPENAHRLNEAKDTAGNDMLRMMQIVFPLATQIQMEVIEKYGFPGDGDGFCTHDLPEPDLLCGETSLEIKPDDVYGTCNNEEGKLQGIREIPKWKVTDRPQVKFQNAKKDQMYILIMRDPDAGSARDVLHWLVTDIKGSSLQAGKIDGTEQMKYNGPNPPGDQHHRYQFFLYEQKRSNVDLSLVKRIHFKLVPFLERNELCPNDVVASFQYKSFS</sequence>
<dbReference type="CDD" id="cd00866">
    <property type="entry name" value="PEBP_euk"/>
    <property type="match status" value="1"/>
</dbReference>
<dbReference type="GO" id="GO:0005737">
    <property type="term" value="C:cytoplasm"/>
    <property type="evidence" value="ECO:0007669"/>
    <property type="project" value="UniProtKB-SubCell"/>
</dbReference>
<dbReference type="GO" id="GO:0009791">
    <property type="term" value="P:post-embryonic development"/>
    <property type="evidence" value="ECO:0007669"/>
    <property type="project" value="TreeGrafter"/>
</dbReference>
<evidence type="ECO:0000313" key="5">
    <source>
        <dbReference type="EMBL" id="VDI36076.1"/>
    </source>
</evidence>
<organism evidence="5 6">
    <name type="scientific">Mytilus galloprovincialis</name>
    <name type="common">Mediterranean mussel</name>
    <dbReference type="NCBI Taxonomy" id="29158"/>
    <lineage>
        <taxon>Eukaryota</taxon>
        <taxon>Metazoa</taxon>
        <taxon>Spiralia</taxon>
        <taxon>Lophotrochozoa</taxon>
        <taxon>Mollusca</taxon>
        <taxon>Bivalvia</taxon>
        <taxon>Autobranchia</taxon>
        <taxon>Pteriomorphia</taxon>
        <taxon>Mytilida</taxon>
        <taxon>Mytiloidea</taxon>
        <taxon>Mytilidae</taxon>
        <taxon>Mytilinae</taxon>
        <taxon>Mytilus</taxon>
    </lineage>
</organism>
<protein>
    <recommendedName>
        <fullName evidence="3">Protein C10</fullName>
    </recommendedName>
</protein>
<dbReference type="InterPro" id="IPR008914">
    <property type="entry name" value="PEBP"/>
</dbReference>
<dbReference type="Gene3D" id="3.90.280.10">
    <property type="entry name" value="PEBP-like"/>
    <property type="match status" value="1"/>
</dbReference>
<dbReference type="Pfam" id="PF14974">
    <property type="entry name" value="P_C10"/>
    <property type="match status" value="1"/>
</dbReference>
<dbReference type="InterPro" id="IPR036610">
    <property type="entry name" value="PEBP-like_sf"/>
</dbReference>
<dbReference type="PANTHER" id="PTHR13463:SF3">
    <property type="entry name" value="PROTEIN C10"/>
    <property type="match status" value="1"/>
</dbReference>
<dbReference type="AlphaFoldDB" id="A0A8B6EM06"/>
<dbReference type="OrthoDB" id="2506647at2759"/>
<dbReference type="PANTHER" id="PTHR13463">
    <property type="entry name" value="PROTEIN C10"/>
    <property type="match status" value="1"/>
</dbReference>
<evidence type="ECO:0000256" key="1">
    <source>
        <dbReference type="ARBA" id="ARBA00004496"/>
    </source>
</evidence>
<comment type="caution">
    <text evidence="5">The sequence shown here is derived from an EMBL/GenBank/DDBJ whole genome shotgun (WGS) entry which is preliminary data.</text>
</comment>
<evidence type="ECO:0000256" key="4">
    <source>
        <dbReference type="ARBA" id="ARBA00022490"/>
    </source>
</evidence>
<dbReference type="EMBL" id="UYJE01005307">
    <property type="protein sequence ID" value="VDI36076.1"/>
    <property type="molecule type" value="Genomic_DNA"/>
</dbReference>
<dbReference type="Proteomes" id="UP000596742">
    <property type="component" value="Unassembled WGS sequence"/>
</dbReference>
<accession>A0A8B6EM06</accession>
<dbReference type="InterPro" id="IPR035810">
    <property type="entry name" value="PEBP_euk"/>
</dbReference>
<dbReference type="SUPFAM" id="SSF49777">
    <property type="entry name" value="PEBP-like"/>
    <property type="match status" value="1"/>
</dbReference>
<comment type="similarity">
    <text evidence="2">Belongs to the UPF0456 family.</text>
</comment>
<comment type="subcellular location">
    <subcellularLocation>
        <location evidence="1">Cytoplasm</location>
    </subcellularLocation>
</comment>
<evidence type="ECO:0000313" key="6">
    <source>
        <dbReference type="Proteomes" id="UP000596742"/>
    </source>
</evidence>
<evidence type="ECO:0000256" key="2">
    <source>
        <dbReference type="ARBA" id="ARBA00007083"/>
    </source>
</evidence>
<dbReference type="InterPro" id="IPR026317">
    <property type="entry name" value="P_C10"/>
</dbReference>
<evidence type="ECO:0000256" key="3">
    <source>
        <dbReference type="ARBA" id="ARBA00020502"/>
    </source>
</evidence>
<gene>
    <name evidence="5" type="ORF">MGAL_10B088291</name>
</gene>